<dbReference type="HAMAP" id="MF_01854">
    <property type="entry name" value="FBPase_class3"/>
    <property type="match status" value="1"/>
</dbReference>
<reference evidence="4 5" key="1">
    <citation type="submission" date="2019-02" db="EMBL/GenBank/DDBJ databases">
        <title>Deep-cultivation of Planctomycetes and their phenomic and genomic characterization uncovers novel biology.</title>
        <authorList>
            <person name="Wiegand S."/>
            <person name="Jogler M."/>
            <person name="Boedeker C."/>
            <person name="Pinto D."/>
            <person name="Vollmers J."/>
            <person name="Rivas-Marin E."/>
            <person name="Kohn T."/>
            <person name="Peeters S.H."/>
            <person name="Heuer A."/>
            <person name="Rast P."/>
            <person name="Oberbeckmann S."/>
            <person name="Bunk B."/>
            <person name="Jeske O."/>
            <person name="Meyerdierks A."/>
            <person name="Storesund J.E."/>
            <person name="Kallscheuer N."/>
            <person name="Luecker S."/>
            <person name="Lage O.M."/>
            <person name="Pohl T."/>
            <person name="Merkel B.J."/>
            <person name="Hornburger P."/>
            <person name="Mueller R.-W."/>
            <person name="Bruemmer F."/>
            <person name="Labrenz M."/>
            <person name="Spormann A.M."/>
            <person name="Op den Camp H."/>
            <person name="Overmann J."/>
            <person name="Amann R."/>
            <person name="Jetten M.S.M."/>
            <person name="Mascher T."/>
            <person name="Medema M.H."/>
            <person name="Devos D.P."/>
            <person name="Kaster A.-K."/>
            <person name="Ovreas L."/>
            <person name="Rohde M."/>
            <person name="Galperin M.Y."/>
            <person name="Jogler C."/>
        </authorList>
    </citation>
    <scope>NUCLEOTIDE SEQUENCE [LARGE SCALE GENOMIC DNA]</scope>
    <source>
        <strain evidence="4 5">Pan216</strain>
    </source>
</reference>
<dbReference type="EC" id="3.1.3.11" evidence="4"/>
<accession>A0A518AWY5</accession>
<dbReference type="InterPro" id="IPR009164">
    <property type="entry name" value="FBPtase_class3"/>
</dbReference>
<dbReference type="RefSeq" id="WP_145253259.1">
    <property type="nucleotide sequence ID" value="NZ_CP036279.1"/>
</dbReference>
<protein>
    <submittedName>
        <fullName evidence="4">Fructose-1,6-bisphosphatase class 3</fullName>
        <ecNumber evidence="4">3.1.3.11</ecNumber>
    </submittedName>
</protein>
<dbReference type="Proteomes" id="UP000317093">
    <property type="component" value="Chromosome"/>
</dbReference>
<gene>
    <name evidence="4" type="primary">fbp_1</name>
    <name evidence="4" type="ORF">Pan216_00530</name>
</gene>
<dbReference type="AlphaFoldDB" id="A0A518AWY5"/>
<evidence type="ECO:0000256" key="3">
    <source>
        <dbReference type="ARBA" id="ARBA00023277"/>
    </source>
</evidence>
<sequence length="647" mass="73559">MASSPTRPHDVDLEVLRQMRHRFPSIDAALAEIARLSAELPLPKGPIHIISDVHGDDVKQRHVINNASGRLRPLVERLFRDRLPTEELERFIALIFYPLETIELFRSKHPSLEAQEKFFSEAMTNLLEIVVHLAAKLPLRRVDRVLPNAYRELLTELMHAFTAGNGCAAIAAAVASIAGEDHAAHLLRATVRVLRDLAVDELIIGGDCWDRGPRGDRVVNYLQRQPNISFIWGNHDAAWLGACLGQQALVAHVLRISCRYHRLRQLEEGYGISLLPLEQLANSVYQDDPAAQFQPRKQGQRDNQLVARMQKAAALIQFKLDGHTIERNPQFTLDHRRLLHHIDVAKGTITIDDVTYPLRDTHFPTLDPSEPYSLTAEEQACIDELTHSFTTSWTLWNQMCFLREHGWMYLVRDDNLIFHGCVPVEEDGSFQTFPVDGEPLAGRELFNALNRSVSRVVDAPTQPDLDLCWYLWSGPRSPLFGKDRICTLENDFVEDRATHVETKNPYFRLIHEVWFCDRVLEEFGVPTDRGLIVNGHVPVKIDEGESPLKRSGKAITIDGAFSEAYGDHGYTLLLEPQRTVLAEHHHFSSVQDAVRDGVDIVPAMEVIREWDPPRTVADTERGAEIRHQITLLEALVEAYRRNRIRPN</sequence>
<dbReference type="InterPro" id="IPR029052">
    <property type="entry name" value="Metallo-depent_PP-like"/>
</dbReference>
<keyword evidence="5" id="KW-1185">Reference proteome</keyword>
<evidence type="ECO:0000256" key="1">
    <source>
        <dbReference type="ARBA" id="ARBA00022801"/>
    </source>
</evidence>
<evidence type="ECO:0000256" key="2">
    <source>
        <dbReference type="ARBA" id="ARBA00023211"/>
    </source>
</evidence>
<evidence type="ECO:0000313" key="4">
    <source>
        <dbReference type="EMBL" id="QDU59226.1"/>
    </source>
</evidence>
<dbReference type="EMBL" id="CP036279">
    <property type="protein sequence ID" value="QDU59226.1"/>
    <property type="molecule type" value="Genomic_DNA"/>
</dbReference>
<keyword evidence="2" id="KW-0464">Manganese</keyword>
<dbReference type="SUPFAM" id="SSF56300">
    <property type="entry name" value="Metallo-dependent phosphatases"/>
    <property type="match status" value="1"/>
</dbReference>
<dbReference type="Pfam" id="PF06874">
    <property type="entry name" value="FBPase_2"/>
    <property type="match status" value="1"/>
</dbReference>
<evidence type="ECO:0000313" key="5">
    <source>
        <dbReference type="Proteomes" id="UP000317093"/>
    </source>
</evidence>
<dbReference type="Gene3D" id="3.60.21.10">
    <property type="match status" value="1"/>
</dbReference>
<organism evidence="4 5">
    <name type="scientific">Kolteria novifilia</name>
    <dbReference type="NCBI Taxonomy" id="2527975"/>
    <lineage>
        <taxon>Bacteria</taxon>
        <taxon>Pseudomonadati</taxon>
        <taxon>Planctomycetota</taxon>
        <taxon>Planctomycetia</taxon>
        <taxon>Kolteriales</taxon>
        <taxon>Kolteriaceae</taxon>
        <taxon>Kolteria</taxon>
    </lineage>
</organism>
<dbReference type="OrthoDB" id="9779903at2"/>
<keyword evidence="1 4" id="KW-0378">Hydrolase</keyword>
<dbReference type="KEGG" id="knv:Pan216_00530"/>
<proteinExistence type="inferred from homology"/>
<keyword evidence="3" id="KW-0119">Carbohydrate metabolism</keyword>
<name>A0A518AWY5_9BACT</name>
<dbReference type="GO" id="GO:0042132">
    <property type="term" value="F:fructose 1,6-bisphosphate 1-phosphatase activity"/>
    <property type="evidence" value="ECO:0007669"/>
    <property type="project" value="UniProtKB-EC"/>
</dbReference>
<dbReference type="GO" id="GO:0006094">
    <property type="term" value="P:gluconeogenesis"/>
    <property type="evidence" value="ECO:0007669"/>
    <property type="project" value="InterPro"/>
</dbReference>